<keyword evidence="2" id="KW-1185">Reference proteome</keyword>
<name>A0ABW4X2C0_9BACT</name>
<protein>
    <submittedName>
        <fullName evidence="1">Uncharacterized protein</fullName>
    </submittedName>
</protein>
<dbReference type="EMBL" id="JBHUHV010000052">
    <property type="protein sequence ID" value="MFD2068305.1"/>
    <property type="molecule type" value="Genomic_DNA"/>
</dbReference>
<sequence length="59" mass="6161">MGLVSSPPIGTDFPARNRIITSSCPFSAGTDAGQAPGETQAVWRNAFPAVPEGDQEPEM</sequence>
<accession>A0ABW4X2C0</accession>
<gene>
    <name evidence="1" type="ORF">ACFSKU_15550</name>
</gene>
<evidence type="ECO:0000313" key="1">
    <source>
        <dbReference type="EMBL" id="MFD2068305.1"/>
    </source>
</evidence>
<comment type="caution">
    <text evidence="1">The sequence shown here is derived from an EMBL/GenBank/DDBJ whole genome shotgun (WGS) entry which is preliminary data.</text>
</comment>
<organism evidence="1 2">
    <name type="scientific">Pontibacter silvestris</name>
    <dbReference type="NCBI Taxonomy" id="2305183"/>
    <lineage>
        <taxon>Bacteria</taxon>
        <taxon>Pseudomonadati</taxon>
        <taxon>Bacteroidota</taxon>
        <taxon>Cytophagia</taxon>
        <taxon>Cytophagales</taxon>
        <taxon>Hymenobacteraceae</taxon>
        <taxon>Pontibacter</taxon>
    </lineage>
</organism>
<dbReference type="RefSeq" id="WP_229961697.1">
    <property type="nucleotide sequence ID" value="NZ_JAJJWI010000014.1"/>
</dbReference>
<evidence type="ECO:0000313" key="2">
    <source>
        <dbReference type="Proteomes" id="UP001597369"/>
    </source>
</evidence>
<reference evidence="2" key="1">
    <citation type="journal article" date="2019" name="Int. J. Syst. Evol. Microbiol.">
        <title>The Global Catalogue of Microorganisms (GCM) 10K type strain sequencing project: providing services to taxonomists for standard genome sequencing and annotation.</title>
        <authorList>
            <consortium name="The Broad Institute Genomics Platform"/>
            <consortium name="The Broad Institute Genome Sequencing Center for Infectious Disease"/>
            <person name="Wu L."/>
            <person name="Ma J."/>
        </authorList>
    </citation>
    <scope>NUCLEOTIDE SEQUENCE [LARGE SCALE GENOMIC DNA]</scope>
    <source>
        <strain evidence="2">JCM 16545</strain>
    </source>
</reference>
<dbReference type="Proteomes" id="UP001597369">
    <property type="component" value="Unassembled WGS sequence"/>
</dbReference>
<proteinExistence type="predicted"/>